<feature type="domain" description="Squalene cyclase C-terminal" evidence="5">
    <location>
        <begin position="356"/>
        <end position="637"/>
    </location>
</feature>
<reference evidence="7" key="2">
    <citation type="submission" date="2025-08" db="UniProtKB">
        <authorList>
            <consortium name="Ensembl"/>
        </authorList>
    </citation>
    <scope>IDENTIFICATION</scope>
</reference>
<dbReference type="Gene3D" id="1.50.10.20">
    <property type="match status" value="2"/>
</dbReference>
<keyword evidence="2" id="KW-0677">Repeat</keyword>
<dbReference type="InterPro" id="IPR008930">
    <property type="entry name" value="Terpenoid_cyclase/PrenylTrfase"/>
</dbReference>
<accession>A0A670I4Q7</accession>
<dbReference type="InterPro" id="IPR002365">
    <property type="entry name" value="Terpene_synthase_CS"/>
</dbReference>
<dbReference type="GeneTree" id="ENSGT00390000011570"/>
<evidence type="ECO:0000259" key="6">
    <source>
        <dbReference type="Pfam" id="PF13249"/>
    </source>
</evidence>
<keyword evidence="3 4" id="KW-0413">Isomerase</keyword>
<organism evidence="7 8">
    <name type="scientific">Podarcis muralis</name>
    <name type="common">Wall lizard</name>
    <name type="synonym">Lacerta muralis</name>
    <dbReference type="NCBI Taxonomy" id="64176"/>
    <lineage>
        <taxon>Eukaryota</taxon>
        <taxon>Metazoa</taxon>
        <taxon>Chordata</taxon>
        <taxon>Craniata</taxon>
        <taxon>Vertebrata</taxon>
        <taxon>Euteleostomi</taxon>
        <taxon>Lepidosauria</taxon>
        <taxon>Squamata</taxon>
        <taxon>Bifurcata</taxon>
        <taxon>Unidentata</taxon>
        <taxon>Episquamata</taxon>
        <taxon>Laterata</taxon>
        <taxon>Lacertibaenia</taxon>
        <taxon>Lacertidae</taxon>
        <taxon>Podarcis</taxon>
    </lineage>
</organism>
<protein>
    <recommendedName>
        <fullName evidence="4">Terpene cyclase/mutase family member</fullName>
        <ecNumber evidence="4">5.4.99.-</ecNumber>
    </recommendedName>
</protein>
<dbReference type="NCBIfam" id="TIGR01787">
    <property type="entry name" value="squalene_cyclas"/>
    <property type="match status" value="1"/>
</dbReference>
<dbReference type="GO" id="GO:0005811">
    <property type="term" value="C:lipid droplet"/>
    <property type="evidence" value="ECO:0007669"/>
    <property type="project" value="InterPro"/>
</dbReference>
<evidence type="ECO:0000256" key="2">
    <source>
        <dbReference type="ARBA" id="ARBA00022737"/>
    </source>
</evidence>
<dbReference type="InterPro" id="IPR032697">
    <property type="entry name" value="SQ_cyclase_N"/>
</dbReference>
<dbReference type="OMA" id="CYDDSTC"/>
<evidence type="ECO:0000256" key="3">
    <source>
        <dbReference type="ARBA" id="ARBA00023235"/>
    </source>
</evidence>
<dbReference type="PROSITE" id="PS01074">
    <property type="entry name" value="TERPENE_SYNTHASES"/>
    <property type="match status" value="1"/>
</dbReference>
<dbReference type="AlphaFoldDB" id="A0A670I4Q7"/>
<keyword evidence="8" id="KW-1185">Reference proteome</keyword>
<sequence>LTEISGQIKPKTDLTRWRFSSVEGRQKWYYVADSEECAREQNALEAYTLGLDTSKFFPDLPKAHTAQEAVQKAIKFFSGLQVEDGHWAMECSGVVALGPGFLMSCYAAKISLPEEAERELLRYILSKQLPDGGWNFHLTEQSTVFGTTFSYIAMRILGLGPDHPDVVRARINLHKKGKAEFSGKTGAHGVVQLFPTWLPGHPSTYWCHARHVTLAMGYCYATRLTVEEDELIQSLREEIYVEDFSTIDWPAQRNNIYEADLQAAHSWMLDAAFATLNLYERYHFTSFRKKAIAEMYEQIKADDIFSNATNSSPICKAFHVLIRRHADGADSPAGVQNNPDYASCLKKAHEFLKASQGGFPFSNRENDWIVSDCTAEAMRTLMLLEEKCPFIEDHVAPQRLFDAVNVILSMRNSDGGFASYETRRGSRLLEIMNCTEMYTDCMVDYTYTECTSSIMQGLKHFGKRFPNHREDEISDTLSKALQFCRNMQKADGSWLGRWGVCFTYGTWFGLEAFACMGYIYRGGEACKEVTKACEFLVSKQMEDGGWGEEFESYRFRKYIQHTVSQIHHTSWALLGLMAVRYPDVRVLERGIQVLIDRQTSIGEWPQGDIAAAFYKAGTLHYNAYRIIFPICALARFTRLYPSSPLGFHPSQHHPVLFSLG</sequence>
<dbReference type="GO" id="GO:0016104">
    <property type="term" value="P:triterpenoid biosynthetic process"/>
    <property type="evidence" value="ECO:0007669"/>
    <property type="project" value="InterPro"/>
</dbReference>
<proteinExistence type="inferred from homology"/>
<dbReference type="InterPro" id="IPR018333">
    <property type="entry name" value="Squalene_cyclase"/>
</dbReference>
<comment type="similarity">
    <text evidence="1 4">Belongs to the terpene cyclase/mutase family.</text>
</comment>
<evidence type="ECO:0000256" key="4">
    <source>
        <dbReference type="RuleBase" id="RU362003"/>
    </source>
</evidence>
<reference evidence="7" key="3">
    <citation type="submission" date="2025-09" db="UniProtKB">
        <authorList>
            <consortium name="Ensembl"/>
        </authorList>
    </citation>
    <scope>IDENTIFICATION</scope>
</reference>
<feature type="domain" description="Squalene cyclase N-terminal" evidence="6">
    <location>
        <begin position="71"/>
        <end position="179"/>
    </location>
</feature>
<dbReference type="Ensembl" id="ENSPMRT00000006858.1">
    <property type="protein sequence ID" value="ENSPMRP00000006435.1"/>
    <property type="gene ID" value="ENSPMRG00000004354.1"/>
</dbReference>
<evidence type="ECO:0000256" key="1">
    <source>
        <dbReference type="ARBA" id="ARBA00009755"/>
    </source>
</evidence>
<dbReference type="InterPro" id="IPR032696">
    <property type="entry name" value="SQ_cyclase_C"/>
</dbReference>
<dbReference type="PANTHER" id="PTHR11764">
    <property type="entry name" value="TERPENE CYCLASE/MUTASE FAMILY MEMBER"/>
    <property type="match status" value="1"/>
</dbReference>
<dbReference type="SUPFAM" id="SSF48239">
    <property type="entry name" value="Terpenoid cyclases/Protein prenyltransferases"/>
    <property type="match status" value="1"/>
</dbReference>
<dbReference type="Pfam" id="PF13249">
    <property type="entry name" value="SQHop_cyclase_N"/>
    <property type="match status" value="1"/>
</dbReference>
<reference evidence="7 8" key="1">
    <citation type="journal article" date="2019" name="Proc. Natl. Acad. Sci. U.S.A.">
        <title>Regulatory changes in pterin and carotenoid genes underlie balanced color polymorphisms in the wall lizard.</title>
        <authorList>
            <person name="Andrade P."/>
            <person name="Pinho C."/>
            <person name="Perez I de Lanuza G."/>
            <person name="Afonso S."/>
            <person name="Brejcha J."/>
            <person name="Rubin C.J."/>
            <person name="Wallerman O."/>
            <person name="Pereira P."/>
            <person name="Sabatino S.J."/>
            <person name="Bellati A."/>
            <person name="Pellitteri-Rosa D."/>
            <person name="Bosakova Z."/>
            <person name="Bunikis I."/>
            <person name="Carretero M.A."/>
            <person name="Feiner N."/>
            <person name="Marsik P."/>
            <person name="Pauperio F."/>
            <person name="Salvi D."/>
            <person name="Soler L."/>
            <person name="While G.M."/>
            <person name="Uller T."/>
            <person name="Font E."/>
            <person name="Andersson L."/>
            <person name="Carneiro M."/>
        </authorList>
    </citation>
    <scope>NUCLEOTIDE SEQUENCE</scope>
</reference>
<dbReference type="Proteomes" id="UP000472272">
    <property type="component" value="Chromosome 6"/>
</dbReference>
<name>A0A670I4Q7_PODMU</name>
<dbReference type="Pfam" id="PF13243">
    <property type="entry name" value="SQHop_cyclase_C"/>
    <property type="match status" value="1"/>
</dbReference>
<dbReference type="GO" id="GO:0000250">
    <property type="term" value="F:lanosterol synthase activity"/>
    <property type="evidence" value="ECO:0007669"/>
    <property type="project" value="TreeGrafter"/>
</dbReference>
<evidence type="ECO:0000313" key="8">
    <source>
        <dbReference type="Proteomes" id="UP000472272"/>
    </source>
</evidence>
<dbReference type="Gene3D" id="6.20.120.20">
    <property type="match status" value="1"/>
</dbReference>
<dbReference type="EC" id="5.4.99.-" evidence="4"/>
<dbReference type="GO" id="GO:0006695">
    <property type="term" value="P:cholesterol biosynthetic process"/>
    <property type="evidence" value="ECO:0007669"/>
    <property type="project" value="TreeGrafter"/>
</dbReference>
<evidence type="ECO:0000313" key="7">
    <source>
        <dbReference type="Ensembl" id="ENSPMRP00000006435.1"/>
    </source>
</evidence>
<evidence type="ECO:0000259" key="5">
    <source>
        <dbReference type="Pfam" id="PF13243"/>
    </source>
</evidence>
<dbReference type="PANTHER" id="PTHR11764:SF20">
    <property type="entry name" value="LANOSTEROL SYNTHASE"/>
    <property type="match status" value="1"/>
</dbReference>